<organism evidence="2">
    <name type="scientific">Meleagris gallopavo</name>
    <name type="common">Wild turkey</name>
    <dbReference type="NCBI Taxonomy" id="9103"/>
    <lineage>
        <taxon>Eukaryota</taxon>
        <taxon>Metazoa</taxon>
        <taxon>Chordata</taxon>
        <taxon>Craniata</taxon>
        <taxon>Vertebrata</taxon>
        <taxon>Euteleostomi</taxon>
        <taxon>Archelosauria</taxon>
        <taxon>Archosauria</taxon>
        <taxon>Dinosauria</taxon>
        <taxon>Saurischia</taxon>
        <taxon>Theropoda</taxon>
        <taxon>Coelurosauria</taxon>
        <taxon>Aves</taxon>
        <taxon>Neognathae</taxon>
        <taxon>Galloanserae</taxon>
        <taxon>Galliformes</taxon>
        <taxon>Phasianidae</taxon>
        <taxon>Meleagridinae</taxon>
        <taxon>Meleagris</taxon>
    </lineage>
</organism>
<sequence length="584" mass="63657">MMQSGIAMATAASRPPQPPLRDGEAGPSPCVLCGESEKKEKKKELKNKTKRGIKSVGGGAITGTAELRGRRPRFVPRGSGSEHPEPRAARGRCRAVGGEARRTGARGGHVPWALPKTSPRRRRAPSRVSRACRVGPWRVEVPPGSSPSADKGGSAGPSSPAGHRCLLGTTGSGRIRIDVSLRLREAGGAGGAPAALGSHAEYLAPLWKTQAESSARPPGMVRREKQHEKKARVLLYLGCFRTGSLETAPCKRHTPCSWSQARGSSGSSAGHGHSHESAPREQQHEQHQGCKPAVHNIICCYSGRKVRASSKECMYLSCSSHNLLLEQQLFGKTVEGSDFLDADLTIVGFQTAVVFLFELSHVGSPALSCRCCTFEEPRHREAHGSLRQFQQAPPATRLQSKLKLWCLYVDGAVQGLKLSEMHKKNLLVQYRAHLGNVFKYKLQQSYHELSVVRAKRSLVLYQAHQAQMMCRAEYQLHVAQVCSLGVCVGWLCVLKLVLKKLKVEFESSRSIALWKLAQQLFWGVVLQNGCWHTARCHRSRAPRGFDGDYGGGPLCSMGSAPVAQYADGPVIEFVRLGPKFKEAP</sequence>
<name>D4N2Q9_MELGA</name>
<feature type="compositionally biased region" description="Low complexity" evidence="1">
    <location>
        <begin position="142"/>
        <end position="162"/>
    </location>
</feature>
<dbReference type="EMBL" id="GQ254850">
    <property type="protein sequence ID" value="ADD65338.1"/>
    <property type="molecule type" value="Genomic_DNA"/>
</dbReference>
<feature type="region of interest" description="Disordered" evidence="1">
    <location>
        <begin position="1"/>
        <end position="165"/>
    </location>
</feature>
<reference evidence="2" key="1">
    <citation type="journal article" date="2010" name="Gene">
        <title>Comparative genomics identifies new alpha class genes within the avian glutathione S-transferase gene cluster.</title>
        <authorList>
            <person name="Kim J.E."/>
            <person name="Bauer M.M."/>
            <person name="Mendoza K.M."/>
            <person name="Reed K.M."/>
            <person name="Coulombe R.A.Jr."/>
        </authorList>
    </citation>
    <scope>NUCLEOTIDE SEQUENCE</scope>
</reference>
<accession>D4N2Q9</accession>
<feature type="compositionally biased region" description="Low complexity" evidence="1">
    <location>
        <begin position="257"/>
        <end position="271"/>
    </location>
</feature>
<dbReference type="AlphaFoldDB" id="D4N2Q9"/>
<feature type="compositionally biased region" description="Basic and acidic residues" evidence="1">
    <location>
        <begin position="35"/>
        <end position="47"/>
    </location>
</feature>
<proteinExistence type="predicted"/>
<protein>
    <submittedName>
        <fullName evidence="2">Uncharacterized protein</fullName>
    </submittedName>
</protein>
<evidence type="ECO:0000256" key="1">
    <source>
        <dbReference type="SAM" id="MobiDB-lite"/>
    </source>
</evidence>
<feature type="region of interest" description="Disordered" evidence="1">
    <location>
        <begin position="251"/>
        <end position="287"/>
    </location>
</feature>
<evidence type="ECO:0000313" key="2">
    <source>
        <dbReference type="EMBL" id="ADD65338.1"/>
    </source>
</evidence>
<feature type="compositionally biased region" description="Basic and acidic residues" evidence="1">
    <location>
        <begin position="273"/>
        <end position="287"/>
    </location>
</feature>